<feature type="coiled-coil region" evidence="3">
    <location>
        <begin position="42"/>
        <end position="69"/>
    </location>
</feature>
<dbReference type="GO" id="GO:0004106">
    <property type="term" value="F:chorismate mutase activity"/>
    <property type="evidence" value="ECO:0007669"/>
    <property type="project" value="UniProtKB-EC"/>
</dbReference>
<proteinExistence type="predicted"/>
<keyword evidence="2" id="KW-0413">Isomerase</keyword>
<keyword evidence="7" id="KW-1185">Reference proteome</keyword>
<keyword evidence="6" id="KW-0456">Lyase</keyword>
<evidence type="ECO:0000256" key="2">
    <source>
        <dbReference type="ARBA" id="ARBA00023235"/>
    </source>
</evidence>
<dbReference type="SMART" id="SM00830">
    <property type="entry name" value="CM_2"/>
    <property type="match status" value="1"/>
</dbReference>
<evidence type="ECO:0000259" key="5">
    <source>
        <dbReference type="PROSITE" id="PS51168"/>
    </source>
</evidence>
<feature type="domain" description="Chorismate mutase" evidence="5">
    <location>
        <begin position="36"/>
        <end position="126"/>
    </location>
</feature>
<evidence type="ECO:0000313" key="6">
    <source>
        <dbReference type="EMBL" id="RBP17136.1"/>
    </source>
</evidence>
<protein>
    <recommendedName>
        <fullName evidence="1">chorismate mutase</fullName>
        <ecNumber evidence="1">5.4.99.5</ecNumber>
    </recommendedName>
</protein>
<dbReference type="Proteomes" id="UP000253529">
    <property type="component" value="Unassembled WGS sequence"/>
</dbReference>
<accession>A0A366FSL0</accession>
<name>A0A366FSL0_9HYPH</name>
<dbReference type="SUPFAM" id="SSF48600">
    <property type="entry name" value="Chorismate mutase II"/>
    <property type="match status" value="1"/>
</dbReference>
<feature type="signal peptide" evidence="4">
    <location>
        <begin position="1"/>
        <end position="18"/>
    </location>
</feature>
<dbReference type="PANTHER" id="PTHR38041">
    <property type="entry name" value="CHORISMATE MUTASE"/>
    <property type="match status" value="1"/>
</dbReference>
<dbReference type="GO" id="GO:0046417">
    <property type="term" value="P:chorismate metabolic process"/>
    <property type="evidence" value="ECO:0007669"/>
    <property type="project" value="InterPro"/>
</dbReference>
<organism evidence="6 7">
    <name type="scientific">Roseiarcus fermentans</name>
    <dbReference type="NCBI Taxonomy" id="1473586"/>
    <lineage>
        <taxon>Bacteria</taxon>
        <taxon>Pseudomonadati</taxon>
        <taxon>Pseudomonadota</taxon>
        <taxon>Alphaproteobacteria</taxon>
        <taxon>Hyphomicrobiales</taxon>
        <taxon>Roseiarcaceae</taxon>
        <taxon>Roseiarcus</taxon>
    </lineage>
</organism>
<evidence type="ECO:0000256" key="4">
    <source>
        <dbReference type="SAM" id="SignalP"/>
    </source>
</evidence>
<sequence>MRFSVLTLLILAALPARADEPAKGAAYWGAPSADGGRCCATLAEVRNNIDRIDRELVRLMAERQQYVGEAGRFKKDPASVGDPARVDAIIARVRADAAAQRLDPTVAETTFRAMIAAFETFERAEWGKRQAAPAK</sequence>
<dbReference type="GO" id="GO:0016829">
    <property type="term" value="F:lyase activity"/>
    <property type="evidence" value="ECO:0007669"/>
    <property type="project" value="UniProtKB-KW"/>
</dbReference>
<feature type="chain" id="PRO_5016611138" description="chorismate mutase" evidence="4">
    <location>
        <begin position="19"/>
        <end position="135"/>
    </location>
</feature>
<dbReference type="AlphaFoldDB" id="A0A366FSL0"/>
<evidence type="ECO:0000256" key="1">
    <source>
        <dbReference type="ARBA" id="ARBA00012404"/>
    </source>
</evidence>
<dbReference type="InterPro" id="IPR051331">
    <property type="entry name" value="Chorismate_mutase-related"/>
</dbReference>
<evidence type="ECO:0000313" key="7">
    <source>
        <dbReference type="Proteomes" id="UP000253529"/>
    </source>
</evidence>
<evidence type="ECO:0000256" key="3">
    <source>
        <dbReference type="SAM" id="Coils"/>
    </source>
</evidence>
<dbReference type="InterPro" id="IPR002701">
    <property type="entry name" value="CM_II_prokaryot"/>
</dbReference>
<reference evidence="6 7" key="1">
    <citation type="submission" date="2018-06" db="EMBL/GenBank/DDBJ databases">
        <title>Genomic Encyclopedia of Type Strains, Phase IV (KMG-IV): sequencing the most valuable type-strain genomes for metagenomic binning, comparative biology and taxonomic classification.</title>
        <authorList>
            <person name="Goeker M."/>
        </authorList>
    </citation>
    <scope>NUCLEOTIDE SEQUENCE [LARGE SCALE GENOMIC DNA]</scope>
    <source>
        <strain evidence="6 7">DSM 24875</strain>
    </source>
</reference>
<keyword evidence="4" id="KW-0732">Signal</keyword>
<keyword evidence="6" id="KW-0670">Pyruvate</keyword>
<dbReference type="Gene3D" id="1.20.59.10">
    <property type="entry name" value="Chorismate mutase"/>
    <property type="match status" value="1"/>
</dbReference>
<dbReference type="InterPro" id="IPR036979">
    <property type="entry name" value="CM_dom_sf"/>
</dbReference>
<gene>
    <name evidence="6" type="ORF">DFR50_10321</name>
</gene>
<dbReference type="PROSITE" id="PS51168">
    <property type="entry name" value="CHORISMATE_MUT_2"/>
    <property type="match status" value="1"/>
</dbReference>
<keyword evidence="3" id="KW-0175">Coiled coil</keyword>
<dbReference type="EMBL" id="QNRK01000003">
    <property type="protein sequence ID" value="RBP17136.1"/>
    <property type="molecule type" value="Genomic_DNA"/>
</dbReference>
<dbReference type="Pfam" id="PF01817">
    <property type="entry name" value="CM_2"/>
    <property type="match status" value="1"/>
</dbReference>
<dbReference type="GO" id="GO:0009697">
    <property type="term" value="P:salicylic acid biosynthetic process"/>
    <property type="evidence" value="ECO:0007669"/>
    <property type="project" value="TreeGrafter"/>
</dbReference>
<dbReference type="EC" id="5.4.99.5" evidence="1"/>
<dbReference type="InterPro" id="IPR036263">
    <property type="entry name" value="Chorismate_II_sf"/>
</dbReference>
<dbReference type="OrthoDB" id="514491at2"/>
<comment type="caution">
    <text evidence="6">The sequence shown here is derived from an EMBL/GenBank/DDBJ whole genome shotgun (WGS) entry which is preliminary data.</text>
</comment>
<dbReference type="PANTHER" id="PTHR38041:SF1">
    <property type="entry name" value="CHORISMATE MUTASE"/>
    <property type="match status" value="1"/>
</dbReference>